<feature type="compositionally biased region" description="Polar residues" evidence="1">
    <location>
        <begin position="154"/>
        <end position="163"/>
    </location>
</feature>
<evidence type="ECO:0000313" key="2">
    <source>
        <dbReference type="EMBL" id="KAK8012407.1"/>
    </source>
</evidence>
<evidence type="ECO:0000256" key="1">
    <source>
        <dbReference type="SAM" id="MobiDB-lite"/>
    </source>
</evidence>
<name>A0ABR1RGL2_9PEZI</name>
<comment type="caution">
    <text evidence="2">The sequence shown here is derived from an EMBL/GenBank/DDBJ whole genome shotgun (WGS) entry which is preliminary data.</text>
</comment>
<evidence type="ECO:0000313" key="3">
    <source>
        <dbReference type="Proteomes" id="UP001396898"/>
    </source>
</evidence>
<feature type="compositionally biased region" description="Basic and acidic residues" evidence="1">
    <location>
        <begin position="100"/>
        <end position="109"/>
    </location>
</feature>
<sequence>MGTAPDALASFGDSMGTCRVPRSYAERPAFVERGGCRDASSVVASQPKAPRQPDERLRFMTGRIKAGQSEELGQANMISFDPAVEVIHLPSTAPNRGRRRQEAFRERDASSTVPPRAPEIERLSTPDFDLPASSAPSSGQPFCACCTGSEPHQCPSSRQTKWEAQSKLPFPS</sequence>
<feature type="region of interest" description="Disordered" evidence="1">
    <location>
        <begin position="91"/>
        <end position="172"/>
    </location>
</feature>
<dbReference type="Proteomes" id="UP001396898">
    <property type="component" value="Unassembled WGS sequence"/>
</dbReference>
<reference evidence="2 3" key="1">
    <citation type="submission" date="2023-01" db="EMBL/GenBank/DDBJ databases">
        <title>Analysis of 21 Apiospora genomes using comparative genomics revels a genus with tremendous synthesis potential of carbohydrate active enzymes and secondary metabolites.</title>
        <authorList>
            <person name="Sorensen T."/>
        </authorList>
    </citation>
    <scope>NUCLEOTIDE SEQUENCE [LARGE SCALE GENOMIC DNA]</scope>
    <source>
        <strain evidence="2 3">CBS 20057</strain>
    </source>
</reference>
<protein>
    <submittedName>
        <fullName evidence="2">Uncharacterized protein</fullName>
    </submittedName>
</protein>
<organism evidence="2 3">
    <name type="scientific">Apiospora marii</name>
    <dbReference type="NCBI Taxonomy" id="335849"/>
    <lineage>
        <taxon>Eukaryota</taxon>
        <taxon>Fungi</taxon>
        <taxon>Dikarya</taxon>
        <taxon>Ascomycota</taxon>
        <taxon>Pezizomycotina</taxon>
        <taxon>Sordariomycetes</taxon>
        <taxon>Xylariomycetidae</taxon>
        <taxon>Amphisphaeriales</taxon>
        <taxon>Apiosporaceae</taxon>
        <taxon>Apiospora</taxon>
    </lineage>
</organism>
<proteinExistence type="predicted"/>
<dbReference type="EMBL" id="JAQQWI010000015">
    <property type="protein sequence ID" value="KAK8012407.1"/>
    <property type="molecule type" value="Genomic_DNA"/>
</dbReference>
<gene>
    <name evidence="2" type="ORF">PG991_009782</name>
</gene>
<accession>A0ABR1RGL2</accession>
<keyword evidence="3" id="KW-1185">Reference proteome</keyword>